<dbReference type="EMBL" id="JACIIK010000010">
    <property type="protein sequence ID" value="MBB6204632.1"/>
    <property type="molecule type" value="Genomic_DNA"/>
</dbReference>
<feature type="domain" description="Leucine-binding protein" evidence="3">
    <location>
        <begin position="163"/>
        <end position="499"/>
    </location>
</feature>
<accession>A0AAW3V0Z6</accession>
<keyword evidence="2" id="KW-0732">Signal</keyword>
<evidence type="ECO:0000313" key="5">
    <source>
        <dbReference type="Proteomes" id="UP000518681"/>
    </source>
</evidence>
<dbReference type="InterPro" id="IPR028082">
    <property type="entry name" value="Peripla_BP_I"/>
</dbReference>
<gene>
    <name evidence="4" type="ORF">GGD69_005526</name>
</gene>
<comment type="similarity">
    <text evidence="1">Belongs to the leucine-binding protein family.</text>
</comment>
<dbReference type="InterPro" id="IPR028081">
    <property type="entry name" value="Leu-bd"/>
</dbReference>
<dbReference type="PANTHER" id="PTHR47151:SF2">
    <property type="entry name" value="AMINO ACID BINDING PROTEIN"/>
    <property type="match status" value="1"/>
</dbReference>
<dbReference type="Proteomes" id="UP000518681">
    <property type="component" value="Unassembled WGS sequence"/>
</dbReference>
<dbReference type="Gene3D" id="3.40.50.2300">
    <property type="match status" value="2"/>
</dbReference>
<organism evidence="4 5">
    <name type="scientific">Paraburkholderia fungorum</name>
    <dbReference type="NCBI Taxonomy" id="134537"/>
    <lineage>
        <taxon>Bacteria</taxon>
        <taxon>Pseudomonadati</taxon>
        <taxon>Pseudomonadota</taxon>
        <taxon>Betaproteobacteria</taxon>
        <taxon>Burkholderiales</taxon>
        <taxon>Burkholderiaceae</taxon>
        <taxon>Paraburkholderia</taxon>
    </lineage>
</organism>
<evidence type="ECO:0000256" key="2">
    <source>
        <dbReference type="ARBA" id="ARBA00022729"/>
    </source>
</evidence>
<dbReference type="Pfam" id="PF13458">
    <property type="entry name" value="Peripla_BP_6"/>
    <property type="match status" value="1"/>
</dbReference>
<sequence length="511" mass="54497">MQALGSQPEIAQLGEPHKRFEKTDIHQAPCTVSERIIRFQVSRPCKRTASVDRQSLAPQNQVRDNKNWPTGTTFCCDHRGSARKGRPIGKALGSDQIYLLPVNKISRWTEEFGGRTLIEPKIKEPPMSPSSSQLNRMLQTGAAALLLGAGSASFAAEPVVVLIGHAAPLTGQLAHMGKDSENAAKLAVDEINSQHPVIGGKPVHLQLDAQDDAADPRTGTQVAQKLVDDGVVAVVGDINSGVSIPASKIYSEAGLVQISQGSTNPTYTLQGFKTTFRVVATDALQGPALARYAVDTMHAKRIAIVDDSTAYGQGLAQEFEKAAKARGAVIVSHDATTDKAIDFRAILTKIKGLKPDAIMYGGSDATAGPLAKQAANLGITAKMLGGDGACTENMTQLAGSAIDNVTCSEAGLALSKMPKGQDFDKRYMARFSTPIDAYAPFTYDAVYVIYNAMQRANSTDRSKILAAMPATSYDGVIGHIAFDPHGDLRDAAITIYQFKGSKKTVMDVIRM</sequence>
<dbReference type="AlphaFoldDB" id="A0AAW3V0Z6"/>
<evidence type="ECO:0000313" key="4">
    <source>
        <dbReference type="EMBL" id="MBB6204632.1"/>
    </source>
</evidence>
<proteinExistence type="inferred from homology"/>
<evidence type="ECO:0000259" key="3">
    <source>
        <dbReference type="Pfam" id="PF13458"/>
    </source>
</evidence>
<dbReference type="CDD" id="cd06342">
    <property type="entry name" value="PBP1_ABC_LIVBP-like"/>
    <property type="match status" value="1"/>
</dbReference>
<name>A0AAW3V0Z6_9BURK</name>
<comment type="caution">
    <text evidence="4">The sequence shown here is derived from an EMBL/GenBank/DDBJ whole genome shotgun (WGS) entry which is preliminary data.</text>
</comment>
<reference evidence="4 5" key="1">
    <citation type="submission" date="2020-08" db="EMBL/GenBank/DDBJ databases">
        <title>Genomic Encyclopedia of Type Strains, Phase IV (KMG-V): Genome sequencing to study the core and pangenomes of soil and plant-associated prokaryotes.</title>
        <authorList>
            <person name="Whitman W."/>
        </authorList>
    </citation>
    <scope>NUCLEOTIDE SEQUENCE [LARGE SCALE GENOMIC DNA]</scope>
    <source>
        <strain evidence="4 5">SEMIA 4013</strain>
    </source>
</reference>
<dbReference type="PANTHER" id="PTHR47151">
    <property type="entry name" value="LEU/ILE/VAL-BINDING ABC TRANSPORTER SUBUNIT"/>
    <property type="match status" value="1"/>
</dbReference>
<evidence type="ECO:0000256" key="1">
    <source>
        <dbReference type="ARBA" id="ARBA00010062"/>
    </source>
</evidence>
<dbReference type="SUPFAM" id="SSF53822">
    <property type="entry name" value="Periplasmic binding protein-like I"/>
    <property type="match status" value="1"/>
</dbReference>
<protein>
    <submittedName>
        <fullName evidence="4">Branched-chain amino acid transport system substrate-binding protein</fullName>
    </submittedName>
</protein>